<dbReference type="InterPro" id="IPR003141">
    <property type="entry name" value="Pol/His_phosphatase_N"/>
</dbReference>
<dbReference type="Gene3D" id="1.10.150.650">
    <property type="match status" value="1"/>
</dbReference>
<dbReference type="InterPro" id="IPR052018">
    <property type="entry name" value="PHP_domain"/>
</dbReference>
<dbReference type="PANTHER" id="PTHR42924">
    <property type="entry name" value="EXONUCLEASE"/>
    <property type="match status" value="1"/>
</dbReference>
<dbReference type="EMBL" id="CYZE01000006">
    <property type="protein sequence ID" value="CUO40170.1"/>
    <property type="molecule type" value="Genomic_DNA"/>
</dbReference>
<dbReference type="Proteomes" id="UP000095651">
    <property type="component" value="Unassembled WGS sequence"/>
</dbReference>
<gene>
    <name evidence="2" type="ORF">ERS852407_02694</name>
</gene>
<dbReference type="InterPro" id="IPR004013">
    <property type="entry name" value="PHP_dom"/>
</dbReference>
<organism evidence="2 3">
    <name type="scientific">Hungatella hathewayi</name>
    <dbReference type="NCBI Taxonomy" id="154046"/>
    <lineage>
        <taxon>Bacteria</taxon>
        <taxon>Bacillati</taxon>
        <taxon>Bacillota</taxon>
        <taxon>Clostridia</taxon>
        <taxon>Lachnospirales</taxon>
        <taxon>Lachnospiraceae</taxon>
        <taxon>Hungatella</taxon>
    </lineage>
</organism>
<proteinExistence type="predicted"/>
<dbReference type="GO" id="GO:0035312">
    <property type="term" value="F:5'-3' DNA exonuclease activity"/>
    <property type="evidence" value="ECO:0007669"/>
    <property type="project" value="TreeGrafter"/>
</dbReference>
<dbReference type="RefSeq" id="WP_055655805.1">
    <property type="nucleotide sequence ID" value="NZ_CABIXC010000006.1"/>
</dbReference>
<evidence type="ECO:0000313" key="2">
    <source>
        <dbReference type="EMBL" id="CUO40170.1"/>
    </source>
</evidence>
<dbReference type="Pfam" id="PF02811">
    <property type="entry name" value="PHP"/>
    <property type="match status" value="1"/>
</dbReference>
<reference evidence="2 3" key="1">
    <citation type="submission" date="2015-09" db="EMBL/GenBank/DDBJ databases">
        <authorList>
            <consortium name="Pathogen Informatics"/>
        </authorList>
    </citation>
    <scope>NUCLEOTIDE SEQUENCE [LARGE SCALE GENOMIC DNA]</scope>
    <source>
        <strain evidence="2 3">2789STDY5608850</strain>
    </source>
</reference>
<accession>A0A174EVW8</accession>
<evidence type="ECO:0000259" key="1">
    <source>
        <dbReference type="SMART" id="SM00481"/>
    </source>
</evidence>
<dbReference type="InterPro" id="IPR016195">
    <property type="entry name" value="Pol/histidinol_Pase-like"/>
</dbReference>
<dbReference type="CDD" id="cd07438">
    <property type="entry name" value="PHP_HisPPase_AMP"/>
    <property type="match status" value="1"/>
</dbReference>
<sequence length="287" mass="31724">MELIDLHVHSNASDGTLTPAAVVALAVEKELTAIALTDHDTIAGIPQAIEAARGLPIEIIPGIELSCHYEGEEIHVLGLYVNPDDPAFLRETDRLLILREKRNDEMIRRFSEDGMVLTREELTAGNPDTVITRAHFARVLMEKGYVSSMDQAFKKYLKYGGRWCPKKETIEPSYALRILTDCGASPVLAHPYQYHLGDARLEALVASLKEDGLAGLEVYHSSNNQYESGKLKKLAVKYGLFPTGGSYFHGANKPDIDIGCGRGNLRISALLLDDIRQARAKNINTRI</sequence>
<dbReference type="PANTHER" id="PTHR42924:SF3">
    <property type="entry name" value="POLYMERASE_HISTIDINOL PHOSPHATASE N-TERMINAL DOMAIN-CONTAINING PROTEIN"/>
    <property type="match status" value="1"/>
</dbReference>
<feature type="domain" description="Polymerase/histidinol phosphatase N-terminal" evidence="1">
    <location>
        <begin position="4"/>
        <end position="69"/>
    </location>
</feature>
<dbReference type="Gene3D" id="3.20.20.140">
    <property type="entry name" value="Metal-dependent hydrolases"/>
    <property type="match status" value="1"/>
</dbReference>
<dbReference type="SMART" id="SM00481">
    <property type="entry name" value="POLIIIAc"/>
    <property type="match status" value="1"/>
</dbReference>
<dbReference type="GO" id="GO:0004534">
    <property type="term" value="F:5'-3' RNA exonuclease activity"/>
    <property type="evidence" value="ECO:0007669"/>
    <property type="project" value="TreeGrafter"/>
</dbReference>
<evidence type="ECO:0000313" key="3">
    <source>
        <dbReference type="Proteomes" id="UP000095651"/>
    </source>
</evidence>
<protein>
    <submittedName>
        <fullName evidence="2">PHP domain-containing protein</fullName>
    </submittedName>
</protein>
<dbReference type="AlphaFoldDB" id="A0A174EVW8"/>
<dbReference type="SUPFAM" id="SSF89550">
    <property type="entry name" value="PHP domain-like"/>
    <property type="match status" value="1"/>
</dbReference>
<name>A0A174EVW8_9FIRM</name>